<evidence type="ECO:0000256" key="9">
    <source>
        <dbReference type="ARBA" id="ARBA00029920"/>
    </source>
</evidence>
<evidence type="ECO:0000256" key="8">
    <source>
        <dbReference type="ARBA" id="ARBA00023288"/>
    </source>
</evidence>
<evidence type="ECO:0000256" key="4">
    <source>
        <dbReference type="ARBA" id="ARBA00022729"/>
    </source>
</evidence>
<dbReference type="InterPro" id="IPR016054">
    <property type="entry name" value="LY6_UPA_recep-like"/>
</dbReference>
<dbReference type="SUPFAM" id="SSF57302">
    <property type="entry name" value="Snake toxin-like"/>
    <property type="match status" value="1"/>
</dbReference>
<reference evidence="14" key="1">
    <citation type="journal article" date="2018" name="Biotechnol. Bioeng.">
        <title>A reference genome of the Chinese hamster based on a hybrid assembly strategy.</title>
        <authorList>
            <person name="Rupp O."/>
            <person name="MacDonald M.L."/>
            <person name="Li S."/>
            <person name="Dhiman H."/>
            <person name="Polson S."/>
            <person name="Griep S."/>
            <person name="Heffner K."/>
            <person name="Hernandez I."/>
            <person name="Brinkrolf K."/>
            <person name="Jadhav V."/>
            <person name="Samoudi M."/>
            <person name="Hao H."/>
            <person name="Kingham B."/>
            <person name="Goesmann A."/>
            <person name="Betenbaugh M.J."/>
            <person name="Lewis N.E."/>
            <person name="Borth N."/>
            <person name="Lee K.H."/>
        </authorList>
    </citation>
    <scope>NUCLEOTIDE SEQUENCE [LARGE SCALE GENOMIC DNA]</scope>
    <source>
        <strain evidence="14">17A/GY</strain>
    </source>
</reference>
<dbReference type="Proteomes" id="UP001108280">
    <property type="component" value="Chromosome 6"/>
</dbReference>
<comment type="subcellular location">
    <subcellularLocation>
        <location evidence="1">Cell membrane</location>
        <topology evidence="1">Lipid-anchor</topology>
        <topology evidence="1">GPI-anchor</topology>
    </subcellularLocation>
</comment>
<evidence type="ECO:0000256" key="5">
    <source>
        <dbReference type="ARBA" id="ARBA00023136"/>
    </source>
</evidence>
<keyword evidence="6" id="KW-1015">Disulfide bond</keyword>
<dbReference type="KEGG" id="cge:100772910"/>
<dbReference type="CDD" id="cd23554">
    <property type="entry name" value="TFP_LU_ECD_CD59"/>
    <property type="match status" value="1"/>
</dbReference>
<keyword evidence="7" id="KW-0325">Glycoprotein</keyword>
<keyword evidence="3" id="KW-0336">GPI-anchor</keyword>
<dbReference type="OrthoDB" id="10011411at2759"/>
<evidence type="ECO:0000256" key="6">
    <source>
        <dbReference type="ARBA" id="ARBA00023157"/>
    </source>
</evidence>
<feature type="signal peptide" evidence="12">
    <location>
        <begin position="1"/>
        <end position="23"/>
    </location>
</feature>
<gene>
    <name evidence="15 16" type="primary">Cd59</name>
</gene>
<keyword evidence="8" id="KW-0449">Lipoprotein</keyword>
<evidence type="ECO:0000256" key="7">
    <source>
        <dbReference type="ARBA" id="ARBA00023180"/>
    </source>
</evidence>
<dbReference type="RefSeq" id="XP_027278153.1">
    <property type="nucleotide sequence ID" value="XM_027422352.2"/>
</dbReference>
<evidence type="ECO:0000313" key="14">
    <source>
        <dbReference type="Proteomes" id="UP001108280"/>
    </source>
</evidence>
<evidence type="ECO:0000256" key="1">
    <source>
        <dbReference type="ARBA" id="ARBA00004609"/>
    </source>
</evidence>
<evidence type="ECO:0000256" key="2">
    <source>
        <dbReference type="ARBA" id="ARBA00011481"/>
    </source>
</evidence>
<evidence type="ECO:0000256" key="11">
    <source>
        <dbReference type="ARBA" id="ARBA00031867"/>
    </source>
</evidence>
<dbReference type="Pfam" id="PF25152">
    <property type="entry name" value="CD59"/>
    <property type="match status" value="1"/>
</dbReference>
<evidence type="ECO:0000256" key="3">
    <source>
        <dbReference type="ARBA" id="ARBA00022622"/>
    </source>
</evidence>
<comment type="subunit">
    <text evidence="2">Interacts with T-cell surface antigen CD2.</text>
</comment>
<reference evidence="14" key="2">
    <citation type="journal article" date="2020" name="Biotechnol. Bioeng.">
        <title>Chromosome-scale scaffolds for the Chinese hamster reference genome assembly to facilitate the study of the CHO epigenome.</title>
        <authorList>
            <person name="Hilliard W."/>
            <person name="MacDonald M."/>
            <person name="Lee K.H."/>
        </authorList>
    </citation>
    <scope>NUCLEOTIDE SEQUENCE [LARGE SCALE GENOMIC DNA]</scope>
    <source>
        <strain evidence="14">17A/GY</strain>
    </source>
</reference>
<protein>
    <recommendedName>
        <fullName evidence="10">MAC-inhibitory protein</fullName>
    </recommendedName>
    <alternativeName>
        <fullName evidence="11">Membrane attack complex inhibition factor</fullName>
    </alternativeName>
    <alternativeName>
        <fullName evidence="9">Protectin</fullName>
    </alternativeName>
</protein>
<dbReference type="CTD" id="966"/>
<name>A0A9J7H2U5_CRIGR</name>
<proteinExistence type="predicted"/>
<reference evidence="15 16" key="3">
    <citation type="submission" date="2025-04" db="UniProtKB">
        <authorList>
            <consortium name="RefSeq"/>
        </authorList>
    </citation>
    <scope>IDENTIFICATION</scope>
    <source>
        <strain evidence="15 16">17A/GY</strain>
        <tissue evidence="15 16">Liver</tissue>
    </source>
</reference>
<feature type="chain" id="PRO_5044698700" description="MAC-inhibitory protein" evidence="12">
    <location>
        <begin position="24"/>
        <end position="134"/>
    </location>
</feature>
<dbReference type="GO" id="GO:0005886">
    <property type="term" value="C:plasma membrane"/>
    <property type="evidence" value="ECO:0007669"/>
    <property type="project" value="UniProtKB-SubCell"/>
</dbReference>
<organism evidence="14 16">
    <name type="scientific">Cricetulus griseus</name>
    <name type="common">Chinese hamster</name>
    <name type="synonym">Cricetulus barabensis griseus</name>
    <dbReference type="NCBI Taxonomy" id="10029"/>
    <lineage>
        <taxon>Eukaryota</taxon>
        <taxon>Metazoa</taxon>
        <taxon>Chordata</taxon>
        <taxon>Craniata</taxon>
        <taxon>Vertebrata</taxon>
        <taxon>Euteleostomi</taxon>
        <taxon>Mammalia</taxon>
        <taxon>Eutheria</taxon>
        <taxon>Euarchontoglires</taxon>
        <taxon>Glires</taxon>
        <taxon>Rodentia</taxon>
        <taxon>Myomorpha</taxon>
        <taxon>Muroidea</taxon>
        <taxon>Cricetidae</taxon>
        <taxon>Cricetinae</taxon>
        <taxon>Cricetulus</taxon>
    </lineage>
</organism>
<evidence type="ECO:0000256" key="12">
    <source>
        <dbReference type="SAM" id="SignalP"/>
    </source>
</evidence>
<dbReference type="GeneID" id="100772910"/>
<evidence type="ECO:0000256" key="10">
    <source>
        <dbReference type="ARBA" id="ARBA00031590"/>
    </source>
</evidence>
<dbReference type="GO" id="GO:0098552">
    <property type="term" value="C:side of membrane"/>
    <property type="evidence" value="ECO:0007669"/>
    <property type="project" value="UniProtKB-KW"/>
</dbReference>
<keyword evidence="14" id="KW-1185">Reference proteome</keyword>
<dbReference type="PANTHER" id="PTHR10036">
    <property type="entry name" value="CD59 GLYCOPROTEIN"/>
    <property type="match status" value="1"/>
</dbReference>
<evidence type="ECO:0000313" key="15">
    <source>
        <dbReference type="RefSeq" id="XP_027278153.1"/>
    </source>
</evidence>
<dbReference type="GO" id="GO:0001971">
    <property type="term" value="P:negative regulation of activation of membrane attack complex"/>
    <property type="evidence" value="ECO:0007669"/>
    <property type="project" value="TreeGrafter"/>
</dbReference>
<sequence length="134" mass="14205">MEVQRLLILPLLLLAALCSTGVSLKCYSCLDPVASCRTNATCSVNVDSCLVAVSGRQIYQQCWKFSECDAKTLLHKLGLASVEYRCCQVDLCNKNLKGGGNEGGNGEGSKATSLSGKTVLLGTSVLAAIWKLCL</sequence>
<dbReference type="SMART" id="SM00134">
    <property type="entry name" value="LU"/>
    <property type="match status" value="1"/>
</dbReference>
<dbReference type="AlphaFoldDB" id="A0A9J7H2U5"/>
<dbReference type="RefSeq" id="XP_035303039.1">
    <property type="nucleotide sequence ID" value="XM_035447148.1"/>
</dbReference>
<dbReference type="InterPro" id="IPR045860">
    <property type="entry name" value="Snake_toxin-like_sf"/>
</dbReference>
<dbReference type="PANTHER" id="PTHR10036:SF24">
    <property type="entry name" value="CD59 GLYCOPROTEIN"/>
    <property type="match status" value="1"/>
</dbReference>
<evidence type="ECO:0000259" key="13">
    <source>
        <dbReference type="SMART" id="SM00134"/>
    </source>
</evidence>
<feature type="domain" description="UPAR/Ly6" evidence="13">
    <location>
        <begin position="24"/>
        <end position="106"/>
    </location>
</feature>
<evidence type="ECO:0000313" key="16">
    <source>
        <dbReference type="RefSeq" id="XP_035303039.1"/>
    </source>
</evidence>
<dbReference type="GO" id="GO:0001848">
    <property type="term" value="F:complement binding"/>
    <property type="evidence" value="ECO:0007669"/>
    <property type="project" value="TreeGrafter"/>
</dbReference>
<accession>A0A9J7H2U5</accession>
<keyword evidence="4 12" id="KW-0732">Signal</keyword>
<keyword evidence="5" id="KW-0472">Membrane</keyword>
<dbReference type="InterPro" id="IPR056949">
    <property type="entry name" value="CD59"/>
</dbReference>
<dbReference type="Gene3D" id="2.10.60.10">
    <property type="entry name" value="CD59"/>
    <property type="match status" value="1"/>
</dbReference>